<dbReference type="RefSeq" id="WP_064781301.1">
    <property type="nucleotide sequence ID" value="NZ_JPVZ01000004.1"/>
</dbReference>
<reference evidence="10 11" key="1">
    <citation type="submission" date="2014-07" db="EMBL/GenBank/DDBJ databases">
        <title>Draft genome sequence of Thalassospira tepidiphila 1-1B.</title>
        <authorList>
            <person name="Lai Q."/>
            <person name="Shao Z."/>
        </authorList>
    </citation>
    <scope>NUCLEOTIDE SEQUENCE [LARGE SCALE GENOMIC DNA]</scope>
    <source>
        <strain evidence="10 11">MCCC 1A03514</strain>
    </source>
</reference>
<feature type="region of interest" description="Disordered" evidence="8">
    <location>
        <begin position="1"/>
        <end position="25"/>
    </location>
</feature>
<evidence type="ECO:0000256" key="5">
    <source>
        <dbReference type="ARBA" id="ARBA00022692"/>
    </source>
</evidence>
<dbReference type="Proteomes" id="UP000094009">
    <property type="component" value="Unassembled WGS sequence"/>
</dbReference>
<feature type="region of interest" description="Disordered" evidence="8">
    <location>
        <begin position="267"/>
        <end position="286"/>
    </location>
</feature>
<comment type="caution">
    <text evidence="10">The sequence shown here is derived from an EMBL/GenBank/DDBJ whole genome shotgun (WGS) entry which is preliminary data.</text>
</comment>
<feature type="transmembrane region" description="Helical" evidence="9">
    <location>
        <begin position="150"/>
        <end position="170"/>
    </location>
</feature>
<keyword evidence="3" id="KW-0813">Transport</keyword>
<dbReference type="InterPro" id="IPR011606">
    <property type="entry name" value="Brnchd-chn_aa_trnsp_permease"/>
</dbReference>
<feature type="compositionally biased region" description="Polar residues" evidence="8">
    <location>
        <begin position="273"/>
        <end position="286"/>
    </location>
</feature>
<evidence type="ECO:0000313" key="10">
    <source>
        <dbReference type="EMBL" id="OAZ09873.1"/>
    </source>
</evidence>
<keyword evidence="5 9" id="KW-0812">Transmembrane</keyword>
<keyword evidence="6 9" id="KW-1133">Transmembrane helix</keyword>
<gene>
    <name evidence="10" type="ORF">TH4_11885</name>
</gene>
<feature type="transmembrane region" description="Helical" evidence="9">
    <location>
        <begin position="228"/>
        <end position="245"/>
    </location>
</feature>
<feature type="transmembrane region" description="Helical" evidence="9">
    <location>
        <begin position="89"/>
        <end position="108"/>
    </location>
</feature>
<evidence type="ECO:0000256" key="9">
    <source>
        <dbReference type="SAM" id="Phobius"/>
    </source>
</evidence>
<feature type="compositionally biased region" description="Low complexity" evidence="8">
    <location>
        <begin position="1"/>
        <end position="18"/>
    </location>
</feature>
<dbReference type="GO" id="GO:0005886">
    <property type="term" value="C:plasma membrane"/>
    <property type="evidence" value="ECO:0007669"/>
    <property type="project" value="UniProtKB-SubCell"/>
</dbReference>
<dbReference type="AlphaFoldDB" id="A0A853KZ16"/>
<accession>A0A853KZ16</accession>
<feature type="transmembrane region" description="Helical" evidence="9">
    <location>
        <begin position="63"/>
        <end position="83"/>
    </location>
</feature>
<evidence type="ECO:0000256" key="2">
    <source>
        <dbReference type="ARBA" id="ARBA00010735"/>
    </source>
</evidence>
<keyword evidence="4" id="KW-1003">Cell membrane</keyword>
<evidence type="ECO:0000256" key="8">
    <source>
        <dbReference type="SAM" id="MobiDB-lite"/>
    </source>
</evidence>
<evidence type="ECO:0000256" key="7">
    <source>
        <dbReference type="ARBA" id="ARBA00023136"/>
    </source>
</evidence>
<keyword evidence="7 9" id="KW-0472">Membrane</keyword>
<dbReference type="Pfam" id="PF03591">
    <property type="entry name" value="AzlC"/>
    <property type="match status" value="1"/>
</dbReference>
<evidence type="ECO:0000256" key="6">
    <source>
        <dbReference type="ARBA" id="ARBA00022989"/>
    </source>
</evidence>
<feature type="transmembrane region" description="Helical" evidence="9">
    <location>
        <begin position="34"/>
        <end position="56"/>
    </location>
</feature>
<name>A0A853KZ16_9PROT</name>
<feature type="transmembrane region" description="Helical" evidence="9">
    <location>
        <begin position="182"/>
        <end position="200"/>
    </location>
</feature>
<dbReference type="EMBL" id="JPVZ01000004">
    <property type="protein sequence ID" value="OAZ09873.1"/>
    <property type="molecule type" value="Genomic_DNA"/>
</dbReference>
<proteinExistence type="inferred from homology"/>
<evidence type="ECO:0000313" key="11">
    <source>
        <dbReference type="Proteomes" id="UP000094009"/>
    </source>
</evidence>
<dbReference type="GO" id="GO:1903785">
    <property type="term" value="P:L-valine transmembrane transport"/>
    <property type="evidence" value="ECO:0007669"/>
    <property type="project" value="TreeGrafter"/>
</dbReference>
<dbReference type="PANTHER" id="PTHR34979">
    <property type="entry name" value="INNER MEMBRANE PROTEIN YGAZ"/>
    <property type="match status" value="1"/>
</dbReference>
<protein>
    <submittedName>
        <fullName evidence="10">Branched-chain amino acid permease</fullName>
    </submittedName>
</protein>
<evidence type="ECO:0000256" key="3">
    <source>
        <dbReference type="ARBA" id="ARBA00022448"/>
    </source>
</evidence>
<comment type="similarity">
    <text evidence="2">Belongs to the AzlC family.</text>
</comment>
<comment type="subcellular location">
    <subcellularLocation>
        <location evidence="1">Cell membrane</location>
        <topology evidence="1">Multi-pass membrane protein</topology>
    </subcellularLocation>
</comment>
<dbReference type="PANTHER" id="PTHR34979:SF1">
    <property type="entry name" value="INNER MEMBRANE PROTEIN YGAZ"/>
    <property type="match status" value="1"/>
</dbReference>
<evidence type="ECO:0000256" key="1">
    <source>
        <dbReference type="ARBA" id="ARBA00004651"/>
    </source>
</evidence>
<organism evidence="10 11">
    <name type="scientific">Thalassospira tepidiphila MCCC 1A03514</name>
    <dbReference type="NCBI Taxonomy" id="1177930"/>
    <lineage>
        <taxon>Bacteria</taxon>
        <taxon>Pseudomonadati</taxon>
        <taxon>Pseudomonadota</taxon>
        <taxon>Alphaproteobacteria</taxon>
        <taxon>Rhodospirillales</taxon>
        <taxon>Thalassospiraceae</taxon>
        <taxon>Thalassospira</taxon>
    </lineage>
</organism>
<evidence type="ECO:0000256" key="4">
    <source>
        <dbReference type="ARBA" id="ARBA00022475"/>
    </source>
</evidence>
<sequence length="286" mass="30220">MSRPGQTESQTENQTQNQPHTQTGHFDADTIRRGALACLPLLPSTIIFGAVLGVLAAQRGLSLGELLFMSLAVFAGSAQFVSVDLWRETIPSATIIIATAVINMRYILIGASLRPVFRGRPLWVKVTGMHMVADENWAVSMTQKDLANPGFLLGGGIFLGVVWATGNTVGYLLGGGIPDPEVYALDFAFTAVFAALTIGMWKGKVDLLPWIAAAIGSVIGHYTLPGTWSILAGAGAGVLVAALTWREDMDDDSLEAEFAVEGRDAYGAPEGIANSTSVKPATETGQ</sequence>